<dbReference type="HOGENOM" id="CLU_070022_2_0_6"/>
<comment type="caution">
    <text evidence="1">The sequence shown here is derived from an EMBL/GenBank/DDBJ whole genome shotgun (WGS) entry which is preliminary data.</text>
</comment>
<protein>
    <recommendedName>
        <fullName evidence="3">DUF4225 domain-containing protein</fullName>
    </recommendedName>
</protein>
<dbReference type="AlphaFoldDB" id="K8WJS5"/>
<gene>
    <name evidence="1" type="ORF">OO7_02086</name>
</gene>
<dbReference type="PATRIC" id="fig|1141660.3.peg.418"/>
<dbReference type="InterPro" id="IPR025320">
    <property type="entry name" value="DUF4225"/>
</dbReference>
<keyword evidence="2" id="KW-1185">Reference proteome</keyword>
<sequence>MDNSESDYSFSDGYKSALTNNSNELRRLAEKLAYVYINNPKSRMNFLRDINEFITRNELEVKNYCLSLSAGMDNITEARDKLELQHNLLRSNQVMQYAIAEVKYNEKNNVKTILLKEVGYFGGGLQILAGFGSCSVSAGALYASFGAALIAQGTNNVYENGYYLLYREDNTGYLRDGYRFLSNELGYGNKEADIAYASIDLFLSGYSMLKPTIKPDGWKLFYYKEDSLIQSWQNMGKIGLGTEIFFDVFTIYTTYDAIKEHERKVNK</sequence>
<dbReference type="EMBL" id="AKKN01000003">
    <property type="protein sequence ID" value="EKT60848.1"/>
    <property type="molecule type" value="Genomic_DNA"/>
</dbReference>
<name>K8WJS5_9GAMM</name>
<dbReference type="Pfam" id="PF13988">
    <property type="entry name" value="DUF4225"/>
    <property type="match status" value="1"/>
</dbReference>
<proteinExistence type="predicted"/>
<organism evidence="1 2">
    <name type="scientific">Providencia sneebia DSM 19967</name>
    <dbReference type="NCBI Taxonomy" id="1141660"/>
    <lineage>
        <taxon>Bacteria</taxon>
        <taxon>Pseudomonadati</taxon>
        <taxon>Pseudomonadota</taxon>
        <taxon>Gammaproteobacteria</taxon>
        <taxon>Enterobacterales</taxon>
        <taxon>Morganellaceae</taxon>
        <taxon>Providencia</taxon>
    </lineage>
</organism>
<accession>K8WJS5</accession>
<reference evidence="1 2" key="1">
    <citation type="journal article" date="2012" name="BMC Genomics">
        <title>Comparative genomics of bacteria in the genus Providencia isolated from wild Drosophila melanogaster.</title>
        <authorList>
            <person name="Galac M.R."/>
            <person name="Lazzaro B.P."/>
        </authorList>
    </citation>
    <scope>NUCLEOTIDE SEQUENCE [LARGE SCALE GENOMIC DNA]</scope>
    <source>
        <strain evidence="1 2">DSM 19967</strain>
    </source>
</reference>
<evidence type="ECO:0008006" key="3">
    <source>
        <dbReference type="Google" id="ProtNLM"/>
    </source>
</evidence>
<evidence type="ECO:0000313" key="2">
    <source>
        <dbReference type="Proteomes" id="UP000010290"/>
    </source>
</evidence>
<dbReference type="Proteomes" id="UP000010290">
    <property type="component" value="Chromosome"/>
</dbReference>
<evidence type="ECO:0000313" key="1">
    <source>
        <dbReference type="EMBL" id="EKT60848.1"/>
    </source>
</evidence>
<dbReference type="RefSeq" id="WP_008914306.1">
    <property type="nucleotide sequence ID" value="NZ_CM001773.1"/>
</dbReference>